<keyword evidence="2" id="KW-0521">NADP</keyword>
<dbReference type="PROSITE" id="PS00798">
    <property type="entry name" value="ALDOKETO_REDUCTASE_1"/>
    <property type="match status" value="1"/>
</dbReference>
<dbReference type="OrthoDB" id="275427at2157"/>
<dbReference type="PRINTS" id="PR00069">
    <property type="entry name" value="ALDKETRDTASE"/>
</dbReference>
<gene>
    <name evidence="5" type="ORF">SAMN06264867_104225</name>
</gene>
<protein>
    <submittedName>
        <fullName evidence="5">2,5-diketo-D-gluconate reductase B</fullName>
    </submittedName>
</protein>
<dbReference type="InterPro" id="IPR023210">
    <property type="entry name" value="NADP_OxRdtase_dom"/>
</dbReference>
<evidence type="ECO:0000313" key="6">
    <source>
        <dbReference type="Proteomes" id="UP000319712"/>
    </source>
</evidence>
<evidence type="ECO:0000256" key="2">
    <source>
        <dbReference type="ARBA" id="ARBA00022857"/>
    </source>
</evidence>
<comment type="similarity">
    <text evidence="1">Belongs to the aldo/keto reductase family.</text>
</comment>
<keyword evidence="6" id="KW-1185">Reference proteome</keyword>
<dbReference type="PANTHER" id="PTHR43827">
    <property type="entry name" value="2,5-DIKETO-D-GLUCONIC ACID REDUCTASE"/>
    <property type="match status" value="1"/>
</dbReference>
<dbReference type="Proteomes" id="UP000319712">
    <property type="component" value="Unassembled WGS sequence"/>
</dbReference>
<dbReference type="GO" id="GO:0016616">
    <property type="term" value="F:oxidoreductase activity, acting on the CH-OH group of donors, NAD or NADP as acceptor"/>
    <property type="evidence" value="ECO:0007669"/>
    <property type="project" value="UniProtKB-ARBA"/>
</dbReference>
<evidence type="ECO:0000256" key="3">
    <source>
        <dbReference type="ARBA" id="ARBA00023002"/>
    </source>
</evidence>
<dbReference type="InterPro" id="IPR018170">
    <property type="entry name" value="Aldo/ket_reductase_CS"/>
</dbReference>
<dbReference type="PIRSF" id="PIRSF000097">
    <property type="entry name" value="AKR"/>
    <property type="match status" value="1"/>
</dbReference>
<dbReference type="Gene3D" id="3.20.20.100">
    <property type="entry name" value="NADP-dependent oxidoreductase domain"/>
    <property type="match status" value="1"/>
</dbReference>
<dbReference type="SUPFAM" id="SSF51430">
    <property type="entry name" value="NAD(P)-linked oxidoreductase"/>
    <property type="match status" value="1"/>
</dbReference>
<dbReference type="EMBL" id="FXTD01000004">
    <property type="protein sequence ID" value="SMO59205.1"/>
    <property type="molecule type" value="Genomic_DNA"/>
</dbReference>
<evidence type="ECO:0000259" key="4">
    <source>
        <dbReference type="Pfam" id="PF00248"/>
    </source>
</evidence>
<dbReference type="AlphaFoldDB" id="A0A521CIK8"/>
<feature type="domain" description="NADP-dependent oxidoreductase" evidence="4">
    <location>
        <begin position="10"/>
        <end position="256"/>
    </location>
</feature>
<dbReference type="InterPro" id="IPR036812">
    <property type="entry name" value="NAD(P)_OxRdtase_dom_sf"/>
</dbReference>
<sequence length="272" mass="29743">MTADIPAPGLGTYRVTDHDDCVRSVRTALEEGYRHVDTAEAYGNEVPVGEGIAAADVDREDVFLATKVLHPKFTDDYSATSVKENARACLDRLGVDRVDLLYAVHWPADGYDPEVTFDAVADLHEEGLFDRLGVCNMTPAQIDEAREASAVPIDALQVELHPLLPQPRLRSYCESHDIDLVAYAPLGNGRVLDVPELAEVADAHGVSPARVSIAWAIEKGVVPIPKATSREHIADNVRARDLDLSAADVERIDGIDRRDRQYDPPYAPAWSG</sequence>
<evidence type="ECO:0000313" key="5">
    <source>
        <dbReference type="EMBL" id="SMO59205.1"/>
    </source>
</evidence>
<organism evidence="5 6">
    <name type="scientific">Halorubrum cibi</name>
    <dbReference type="NCBI Taxonomy" id="413815"/>
    <lineage>
        <taxon>Archaea</taxon>
        <taxon>Methanobacteriati</taxon>
        <taxon>Methanobacteriota</taxon>
        <taxon>Stenosarchaea group</taxon>
        <taxon>Halobacteria</taxon>
        <taxon>Halobacteriales</taxon>
        <taxon>Haloferacaceae</taxon>
        <taxon>Halorubrum</taxon>
    </lineage>
</organism>
<keyword evidence="3" id="KW-0560">Oxidoreductase</keyword>
<dbReference type="Pfam" id="PF00248">
    <property type="entry name" value="Aldo_ket_red"/>
    <property type="match status" value="1"/>
</dbReference>
<reference evidence="5 6" key="1">
    <citation type="submission" date="2017-05" db="EMBL/GenBank/DDBJ databases">
        <authorList>
            <person name="Varghese N."/>
            <person name="Submissions S."/>
        </authorList>
    </citation>
    <scope>NUCLEOTIDE SEQUENCE [LARGE SCALE GENOMIC DNA]</scope>
    <source>
        <strain evidence="5 6">DSM 19504</strain>
    </source>
</reference>
<dbReference type="PANTHER" id="PTHR43827:SF3">
    <property type="entry name" value="NADP-DEPENDENT OXIDOREDUCTASE DOMAIN-CONTAINING PROTEIN"/>
    <property type="match status" value="1"/>
</dbReference>
<dbReference type="InterPro" id="IPR020471">
    <property type="entry name" value="AKR"/>
</dbReference>
<dbReference type="RefSeq" id="WP_142986278.1">
    <property type="nucleotide sequence ID" value="NZ_FXTD01000004.1"/>
</dbReference>
<proteinExistence type="inferred from homology"/>
<accession>A0A521CIK8</accession>
<evidence type="ECO:0000256" key="1">
    <source>
        <dbReference type="ARBA" id="ARBA00007905"/>
    </source>
</evidence>
<name>A0A521CIK8_9EURY</name>